<dbReference type="InterPro" id="IPR050114">
    <property type="entry name" value="UPF0173_UPF0282_UlaG_hydrolase"/>
</dbReference>
<dbReference type="InterPro" id="IPR036866">
    <property type="entry name" value="RibonucZ/Hydroxyglut_hydro"/>
</dbReference>
<proteinExistence type="predicted"/>
<comment type="caution">
    <text evidence="2">The sequence shown here is derived from an EMBL/GenBank/DDBJ whole genome shotgun (WGS) entry which is preliminary data.</text>
</comment>
<dbReference type="Pfam" id="PF13483">
    <property type="entry name" value="Lactamase_B_3"/>
    <property type="match status" value="1"/>
</dbReference>
<reference evidence="3" key="1">
    <citation type="journal article" date="2019" name="Int. J. Syst. Evol. Microbiol.">
        <title>The Global Catalogue of Microorganisms (GCM) 10K type strain sequencing project: providing services to taxonomists for standard genome sequencing and annotation.</title>
        <authorList>
            <consortium name="The Broad Institute Genomics Platform"/>
            <consortium name="The Broad Institute Genome Sequencing Center for Infectious Disease"/>
            <person name="Wu L."/>
            <person name="Ma J."/>
        </authorList>
    </citation>
    <scope>NUCLEOTIDE SEQUENCE [LARGE SCALE GENOMIC DNA]</scope>
    <source>
        <strain evidence="3">JCM 18959</strain>
    </source>
</reference>
<dbReference type="SUPFAM" id="SSF56281">
    <property type="entry name" value="Metallo-hydrolase/oxidoreductase"/>
    <property type="match status" value="1"/>
</dbReference>
<evidence type="ECO:0000313" key="2">
    <source>
        <dbReference type="EMBL" id="GAA5087976.1"/>
    </source>
</evidence>
<gene>
    <name evidence="2" type="ORF">GCM10025760_09830</name>
</gene>
<organism evidence="2 3">
    <name type="scientific">Microbacterium yannicii</name>
    <dbReference type="NCBI Taxonomy" id="671622"/>
    <lineage>
        <taxon>Bacteria</taxon>
        <taxon>Bacillati</taxon>
        <taxon>Actinomycetota</taxon>
        <taxon>Actinomycetes</taxon>
        <taxon>Micrococcales</taxon>
        <taxon>Microbacteriaceae</taxon>
        <taxon>Microbacterium</taxon>
    </lineage>
</organism>
<dbReference type="InterPro" id="IPR006311">
    <property type="entry name" value="TAT_signal"/>
</dbReference>
<dbReference type="PROSITE" id="PS51318">
    <property type="entry name" value="TAT"/>
    <property type="match status" value="1"/>
</dbReference>
<sequence>MKKKAISPQMGRRAVLTGAGAAALAGVVMQTAVPQLASAQSLDGQQPTGAGGFAAFEWLGNAGWRISTPTTTLLLDPYLSRFDTGLAAGAFKETTPLTLDPTAIASALGSPGDGRPGVSAILVTHTHWDHFADVPHIAARWKSTVYTTLTGYQLGIAMGLPSAQLAVVKGGEELNIGDAVVRVVRSLHSRNGAGGLTFPGVRTQVPPPPATIADLLEGDTIGFVIRPAAGRPGVLLLGGSDYDDQELQGLGVDTVALPVPSNGFTADYAGRLLRALDKPRTVILVHWDDFESPLGTAPKTDEKTRLRMAALTADIKRISPRTRVVEPNYLTPMQLL</sequence>
<keyword evidence="3" id="KW-1185">Reference proteome</keyword>
<dbReference type="SMART" id="SM00849">
    <property type="entry name" value="Lactamase_B"/>
    <property type="match status" value="1"/>
</dbReference>
<feature type="domain" description="Metallo-beta-lactamase" evidence="1">
    <location>
        <begin position="60"/>
        <end position="286"/>
    </location>
</feature>
<accession>A0ABP9LY94</accession>
<dbReference type="PANTHER" id="PTHR43546:SF3">
    <property type="entry name" value="UPF0173 METAL-DEPENDENT HYDROLASE MJ1163"/>
    <property type="match status" value="1"/>
</dbReference>
<dbReference type="Gene3D" id="3.60.15.10">
    <property type="entry name" value="Ribonuclease Z/Hydroxyacylglutathione hydrolase-like"/>
    <property type="match status" value="1"/>
</dbReference>
<evidence type="ECO:0000313" key="3">
    <source>
        <dbReference type="Proteomes" id="UP001501407"/>
    </source>
</evidence>
<dbReference type="CDD" id="cd06262">
    <property type="entry name" value="metallo-hydrolase-like_MBL-fold"/>
    <property type="match status" value="1"/>
</dbReference>
<name>A0ABP9LY94_9MICO</name>
<protein>
    <submittedName>
        <fullName evidence="2">MBL fold metallo-hydrolase</fullName>
    </submittedName>
</protein>
<dbReference type="InterPro" id="IPR001279">
    <property type="entry name" value="Metallo-B-lactamas"/>
</dbReference>
<dbReference type="Proteomes" id="UP001501407">
    <property type="component" value="Unassembled WGS sequence"/>
</dbReference>
<dbReference type="PANTHER" id="PTHR43546">
    <property type="entry name" value="UPF0173 METAL-DEPENDENT HYDROLASE MJ1163-RELATED"/>
    <property type="match status" value="1"/>
</dbReference>
<dbReference type="EMBL" id="BAABKZ010000001">
    <property type="protein sequence ID" value="GAA5087976.1"/>
    <property type="molecule type" value="Genomic_DNA"/>
</dbReference>
<evidence type="ECO:0000259" key="1">
    <source>
        <dbReference type="SMART" id="SM00849"/>
    </source>
</evidence>